<dbReference type="InterPro" id="IPR055170">
    <property type="entry name" value="GFO_IDH_MocA-like_dom"/>
</dbReference>
<dbReference type="RefSeq" id="WP_107829385.1">
    <property type="nucleotide sequence ID" value="NZ_CP160205.1"/>
</dbReference>
<sequence>MSSPIVTGILSYGMSGRLFQSPFVNAHPGFKFKAVVERSKKKAAERYPDVISYDSVDELLADKEIELVIVNTPGYTHFDFAMQSLKAGKNVLIEKPASGTVEQVKALYDEARARNLNVMVYQNRRWDSDFQSVKQVVESGRLGRLIEAHFRFDRYSPALSPKAFKEDAELGTNGLVYDLGPHLLDQVISLFGRPLSFNKQVGINREDSTVIDYFSIQLSYPNQLNVFVTSSLLVAQPLPSFVVHGTLGSYIKERCDVQEEQLDKEVLPDYEAYGIEPAGSEGVLITIGPDKQKITEHIASTKGNYMHLFDAVYHTIRNGALYPITEEHVAWQMEIIEA</sequence>
<dbReference type="Gene3D" id="3.40.50.720">
    <property type="entry name" value="NAD(P)-binding Rossmann-like Domain"/>
    <property type="match status" value="1"/>
</dbReference>
<dbReference type="Pfam" id="PF01408">
    <property type="entry name" value="GFO_IDH_MocA"/>
    <property type="match status" value="1"/>
</dbReference>
<dbReference type="AlphaFoldDB" id="A0A2T5J8X7"/>
<dbReference type="InterPro" id="IPR036291">
    <property type="entry name" value="NAD(P)-bd_dom_sf"/>
</dbReference>
<dbReference type="InterPro" id="IPR051317">
    <property type="entry name" value="Gfo/Idh/MocA_oxidoreduct"/>
</dbReference>
<feature type="domain" description="GFO/IDH/MocA-like oxidoreductase" evidence="2">
    <location>
        <begin position="130"/>
        <end position="250"/>
    </location>
</feature>
<dbReference type="Pfam" id="PF22725">
    <property type="entry name" value="GFO_IDH_MocA_C3"/>
    <property type="match status" value="1"/>
</dbReference>
<comment type="caution">
    <text evidence="3">The sequence shown here is derived from an EMBL/GenBank/DDBJ whole genome shotgun (WGS) entry which is preliminary data.</text>
</comment>
<dbReference type="GO" id="GO:0000166">
    <property type="term" value="F:nucleotide binding"/>
    <property type="evidence" value="ECO:0007669"/>
    <property type="project" value="InterPro"/>
</dbReference>
<keyword evidence="4" id="KW-1185">Reference proteome</keyword>
<dbReference type="SUPFAM" id="SSF51735">
    <property type="entry name" value="NAD(P)-binding Rossmann-fold domains"/>
    <property type="match status" value="1"/>
</dbReference>
<accession>A0A2T5J8X7</accession>
<name>A0A2T5J8X7_9SPHI</name>
<protein>
    <submittedName>
        <fullName evidence="3">Putative dehydrogenase</fullName>
    </submittedName>
</protein>
<proteinExistence type="predicted"/>
<evidence type="ECO:0000259" key="2">
    <source>
        <dbReference type="Pfam" id="PF22725"/>
    </source>
</evidence>
<dbReference type="InterPro" id="IPR000683">
    <property type="entry name" value="Gfo/Idh/MocA-like_OxRdtase_N"/>
</dbReference>
<organism evidence="3 4">
    <name type="scientific">Mucilaginibacter yixingensis</name>
    <dbReference type="NCBI Taxonomy" id="1295612"/>
    <lineage>
        <taxon>Bacteria</taxon>
        <taxon>Pseudomonadati</taxon>
        <taxon>Bacteroidota</taxon>
        <taxon>Sphingobacteriia</taxon>
        <taxon>Sphingobacteriales</taxon>
        <taxon>Sphingobacteriaceae</taxon>
        <taxon>Mucilaginibacter</taxon>
    </lineage>
</organism>
<dbReference type="PANTHER" id="PTHR43708">
    <property type="entry name" value="CONSERVED EXPRESSED OXIDOREDUCTASE (EUROFUNG)"/>
    <property type="match status" value="1"/>
</dbReference>
<evidence type="ECO:0000259" key="1">
    <source>
        <dbReference type="Pfam" id="PF01408"/>
    </source>
</evidence>
<dbReference type="SUPFAM" id="SSF55347">
    <property type="entry name" value="Glyceraldehyde-3-phosphate dehydrogenase-like, C-terminal domain"/>
    <property type="match status" value="1"/>
</dbReference>
<gene>
    <name evidence="3" type="ORF">C8P68_105412</name>
</gene>
<evidence type="ECO:0000313" key="4">
    <source>
        <dbReference type="Proteomes" id="UP000244168"/>
    </source>
</evidence>
<dbReference type="Proteomes" id="UP000244168">
    <property type="component" value="Unassembled WGS sequence"/>
</dbReference>
<feature type="domain" description="Gfo/Idh/MocA-like oxidoreductase N-terminal" evidence="1">
    <location>
        <begin position="9"/>
        <end position="121"/>
    </location>
</feature>
<dbReference type="OrthoDB" id="9815825at2"/>
<dbReference type="PANTHER" id="PTHR43708:SF7">
    <property type="entry name" value="OXIDOREDUCTASE"/>
    <property type="match status" value="1"/>
</dbReference>
<dbReference type="Gene3D" id="3.30.360.10">
    <property type="entry name" value="Dihydrodipicolinate Reductase, domain 2"/>
    <property type="match status" value="1"/>
</dbReference>
<evidence type="ECO:0000313" key="3">
    <source>
        <dbReference type="EMBL" id="PTQ95901.1"/>
    </source>
</evidence>
<dbReference type="EMBL" id="QAOQ01000005">
    <property type="protein sequence ID" value="PTQ95901.1"/>
    <property type="molecule type" value="Genomic_DNA"/>
</dbReference>
<reference evidence="3 4" key="1">
    <citation type="submission" date="2018-04" db="EMBL/GenBank/DDBJ databases">
        <title>Genomic Encyclopedia of Archaeal and Bacterial Type Strains, Phase II (KMG-II): from individual species to whole genera.</title>
        <authorList>
            <person name="Goeker M."/>
        </authorList>
    </citation>
    <scope>NUCLEOTIDE SEQUENCE [LARGE SCALE GENOMIC DNA]</scope>
    <source>
        <strain evidence="3 4">DSM 26809</strain>
    </source>
</reference>